<reference evidence="5 6" key="1">
    <citation type="journal article" date="2005" name="Genome Res.">
        <title>Comparative and functional genomic analyses of the pathogenicity of phytopathogen Xanthomonas campestris pv. campestris.</title>
        <authorList>
            <person name="Qian W."/>
            <person name="Jia Y."/>
            <person name="Ren S.X."/>
            <person name="He Y.Q."/>
            <person name="Feng J.X."/>
            <person name="Lu L.F."/>
            <person name="Sun Q."/>
            <person name="Ying G."/>
            <person name="Tang D.J."/>
            <person name="Tang H."/>
            <person name="Wu W."/>
            <person name="Hao P."/>
            <person name="Wang L."/>
            <person name="Jiang B.L."/>
            <person name="Zeng S."/>
            <person name="Gu W.Y."/>
            <person name="Lu G."/>
            <person name="Rong L."/>
            <person name="Tian Y."/>
            <person name="Yao Z."/>
            <person name="Fu G."/>
            <person name="Chen B."/>
            <person name="Fang R."/>
            <person name="Qiang B."/>
            <person name="Chen Z."/>
            <person name="Zhao G.P."/>
            <person name="Tang J.L."/>
            <person name="He C."/>
        </authorList>
    </citation>
    <scope>NUCLEOTIDE SEQUENCE [LARGE SCALE GENOMIC DNA]</scope>
    <source>
        <strain evidence="5 6">8004</strain>
    </source>
</reference>
<keyword evidence="3 4" id="KW-0408">Iron</keyword>
<feature type="binding site" description="axial binding residue" evidence="3">
    <location>
        <position position="311"/>
    </location>
    <ligand>
        <name>heme</name>
        <dbReference type="ChEBI" id="CHEBI:30413"/>
    </ligand>
    <ligandPart>
        <name>Fe</name>
        <dbReference type="ChEBI" id="CHEBI:18248"/>
    </ligandPart>
</feature>
<dbReference type="HOGENOM" id="CLU_001570_5_1_6"/>
<dbReference type="GO" id="GO:0004497">
    <property type="term" value="F:monooxygenase activity"/>
    <property type="evidence" value="ECO:0007669"/>
    <property type="project" value="UniProtKB-KW"/>
</dbReference>
<evidence type="ECO:0000256" key="3">
    <source>
        <dbReference type="PIRSR" id="PIRSR602401-1"/>
    </source>
</evidence>
<accession>A0A0H2X579</accession>
<dbReference type="Proteomes" id="UP000000420">
    <property type="component" value="Chromosome"/>
</dbReference>
<dbReference type="GO" id="GO:0016705">
    <property type="term" value="F:oxidoreductase activity, acting on paired donors, with incorporation or reduction of molecular oxygen"/>
    <property type="evidence" value="ECO:0007669"/>
    <property type="project" value="InterPro"/>
</dbReference>
<keyword evidence="4" id="KW-0560">Oxidoreductase</keyword>
<evidence type="ECO:0000256" key="1">
    <source>
        <dbReference type="ARBA" id="ARBA00001971"/>
    </source>
</evidence>
<proteinExistence type="inferred from homology"/>
<dbReference type="GO" id="GO:0005506">
    <property type="term" value="F:iron ion binding"/>
    <property type="evidence" value="ECO:0007669"/>
    <property type="project" value="InterPro"/>
</dbReference>
<dbReference type="PRINTS" id="PR00463">
    <property type="entry name" value="EP450I"/>
</dbReference>
<dbReference type="KEGG" id="xcb:XC_1197"/>
<dbReference type="InterPro" id="IPR002401">
    <property type="entry name" value="Cyt_P450_E_grp-I"/>
</dbReference>
<evidence type="ECO:0000256" key="2">
    <source>
        <dbReference type="ARBA" id="ARBA00010617"/>
    </source>
</evidence>
<dbReference type="Gene3D" id="1.10.630.10">
    <property type="entry name" value="Cytochrome P450"/>
    <property type="match status" value="1"/>
</dbReference>
<dbReference type="InterPro" id="IPR036396">
    <property type="entry name" value="Cyt_P450_sf"/>
</dbReference>
<keyword evidence="3 4" id="KW-0349">Heme</keyword>
<gene>
    <name evidence="5" type="ordered locus">XC_1197</name>
</gene>
<dbReference type="PANTHER" id="PTHR24305:SF166">
    <property type="entry name" value="CYTOCHROME P450 12A4, MITOCHONDRIAL-RELATED"/>
    <property type="match status" value="1"/>
</dbReference>
<dbReference type="GO" id="GO:0020037">
    <property type="term" value="F:heme binding"/>
    <property type="evidence" value="ECO:0007669"/>
    <property type="project" value="InterPro"/>
</dbReference>
<dbReference type="AlphaFoldDB" id="A0A0H2X579"/>
<dbReference type="PROSITE" id="PS00086">
    <property type="entry name" value="CYTOCHROME_P450"/>
    <property type="match status" value="1"/>
</dbReference>
<sequence length="386" mass="42304">MRRPAFPASVMNSSGAVWQHKRRTLMPAFRAALVRESAMQASAATRSLLHELGDSCATQDMRTLMTGLCAQLGAGFLLGDSANAADLLRMLPMVDAISKQTRRQSLAPTWWPSSGRRRLRRLRADIDMALDRILMQSTQRPPRAASVLALLLAETARDDGDWCRDEAAAILMSALEPMSAALTWTLLLLAQHPHIAQEVAQEASALDGADVASGTSLLDRLPQSRACVKESMRLYPPAWITARIAQRDATLNGFHVPRGTQLLVSAWVVHRDGRHFPDPEIFLPARWLDDSATHSLTRYSYFPFGGGPRSCIGCMLALTQMTIVIATVLHACSLHLAPDARPSPFPALVLRPMDVRIALRPRVIRSVVPSRAHASPVRLASVTPND</sequence>
<keyword evidence="3 4" id="KW-0479">Metal-binding</keyword>
<dbReference type="InterPro" id="IPR017972">
    <property type="entry name" value="Cyt_P450_CS"/>
</dbReference>
<evidence type="ECO:0000256" key="4">
    <source>
        <dbReference type="RuleBase" id="RU000461"/>
    </source>
</evidence>
<evidence type="ECO:0000313" key="6">
    <source>
        <dbReference type="Proteomes" id="UP000000420"/>
    </source>
</evidence>
<dbReference type="PANTHER" id="PTHR24305">
    <property type="entry name" value="CYTOCHROME P450"/>
    <property type="match status" value="1"/>
</dbReference>
<dbReference type="EMBL" id="CP000050">
    <property type="protein sequence ID" value="AAY48266.1"/>
    <property type="molecule type" value="Genomic_DNA"/>
</dbReference>
<dbReference type="InterPro" id="IPR050121">
    <property type="entry name" value="Cytochrome_P450_monoxygenase"/>
</dbReference>
<comment type="cofactor">
    <cofactor evidence="1 3">
        <name>heme</name>
        <dbReference type="ChEBI" id="CHEBI:30413"/>
    </cofactor>
</comment>
<protein>
    <submittedName>
        <fullName evidence="5">Cytochrome P450 hydroxylase</fullName>
    </submittedName>
</protein>
<comment type="similarity">
    <text evidence="2 4">Belongs to the cytochrome P450 family.</text>
</comment>
<dbReference type="SUPFAM" id="SSF48264">
    <property type="entry name" value="Cytochrome P450"/>
    <property type="match status" value="1"/>
</dbReference>
<dbReference type="Pfam" id="PF00067">
    <property type="entry name" value="p450"/>
    <property type="match status" value="1"/>
</dbReference>
<dbReference type="PRINTS" id="PR00385">
    <property type="entry name" value="P450"/>
</dbReference>
<dbReference type="InterPro" id="IPR001128">
    <property type="entry name" value="Cyt_P450"/>
</dbReference>
<keyword evidence="4" id="KW-0503">Monooxygenase</keyword>
<organism evidence="5 6">
    <name type="scientific">Xanthomonas campestris pv. campestris (strain 8004)</name>
    <dbReference type="NCBI Taxonomy" id="314565"/>
    <lineage>
        <taxon>Bacteria</taxon>
        <taxon>Pseudomonadati</taxon>
        <taxon>Pseudomonadota</taxon>
        <taxon>Gammaproteobacteria</taxon>
        <taxon>Lysobacterales</taxon>
        <taxon>Lysobacteraceae</taxon>
        <taxon>Xanthomonas</taxon>
    </lineage>
</organism>
<evidence type="ECO:0000313" key="5">
    <source>
        <dbReference type="EMBL" id="AAY48266.1"/>
    </source>
</evidence>
<dbReference type="FunFam" id="1.10.630.10:FF:000228">
    <property type="entry name" value="Cytochrome P450 hydroxylase"/>
    <property type="match status" value="1"/>
</dbReference>
<name>A0A0H2X579_XANC8</name>